<reference evidence="1" key="1">
    <citation type="submission" date="2021-01" db="EMBL/GenBank/DDBJ databases">
        <authorList>
            <person name="Corre E."/>
            <person name="Pelletier E."/>
            <person name="Niang G."/>
            <person name="Scheremetjew M."/>
            <person name="Finn R."/>
            <person name="Kale V."/>
            <person name="Holt S."/>
            <person name="Cochrane G."/>
            <person name="Meng A."/>
            <person name="Brown T."/>
            <person name="Cohen L."/>
        </authorList>
    </citation>
    <scope>NUCLEOTIDE SEQUENCE</scope>
    <source>
        <strain evidence="1">CCMP1320</strain>
    </source>
</reference>
<sequence>MIMPLYSLTTPRISVGVERHASQHSTAQHSICMILHRRMIPALLPAPSKCMRLVAASAVRALLHLGLKAVAHNERMALVAAGACAAAPLFESSSFKALSLLCLEVYLFLCWRCGRALCLYAAIWFLCWWCSSRVSMCASFCGGGAAIVPGCVLLSMVLVQQSRAPAPAPTQPASGAFSHGNVSTKLGVLFNDTHTCVHVFDAAHGKGMMMDVYLLLNEEVVRWHAIHASTFAWVRTFAGGLELSLPPGGLMQHARMYVCVYVCARARSQVFWADALCLSLRHDQMP</sequence>
<accession>A0A7S3R6I5</accession>
<name>A0A7S3R6I5_DUNTE</name>
<gene>
    <name evidence="1" type="ORF">DTER00134_LOCUS18965</name>
</gene>
<protein>
    <submittedName>
        <fullName evidence="1">Uncharacterized protein</fullName>
    </submittedName>
</protein>
<evidence type="ECO:0000313" key="1">
    <source>
        <dbReference type="EMBL" id="CAE0503892.1"/>
    </source>
</evidence>
<proteinExistence type="predicted"/>
<dbReference type="AlphaFoldDB" id="A0A7S3R6I5"/>
<dbReference type="EMBL" id="HBIP01031253">
    <property type="protein sequence ID" value="CAE0503892.1"/>
    <property type="molecule type" value="Transcribed_RNA"/>
</dbReference>
<organism evidence="1">
    <name type="scientific">Dunaliella tertiolecta</name>
    <name type="common">Green alga</name>
    <dbReference type="NCBI Taxonomy" id="3047"/>
    <lineage>
        <taxon>Eukaryota</taxon>
        <taxon>Viridiplantae</taxon>
        <taxon>Chlorophyta</taxon>
        <taxon>core chlorophytes</taxon>
        <taxon>Chlorophyceae</taxon>
        <taxon>CS clade</taxon>
        <taxon>Chlamydomonadales</taxon>
        <taxon>Dunaliellaceae</taxon>
        <taxon>Dunaliella</taxon>
    </lineage>
</organism>